<evidence type="ECO:0000313" key="3">
    <source>
        <dbReference type="Proteomes" id="UP000542125"/>
    </source>
</evidence>
<dbReference type="PROSITE" id="PS51318">
    <property type="entry name" value="TAT"/>
    <property type="match status" value="1"/>
</dbReference>
<comment type="caution">
    <text evidence="2">The sequence shown here is derived from an EMBL/GenBank/DDBJ whole genome shotgun (WGS) entry which is preliminary data.</text>
</comment>
<dbReference type="Pfam" id="PF07676">
    <property type="entry name" value="PD40"/>
    <property type="match status" value="1"/>
</dbReference>
<dbReference type="SUPFAM" id="SSF75011">
    <property type="entry name" value="3-carboxy-cis,cis-mucoante lactonizing enzyme"/>
    <property type="match status" value="1"/>
</dbReference>
<dbReference type="InterPro" id="IPR008557">
    <property type="entry name" value="PhoX"/>
</dbReference>
<gene>
    <name evidence="2" type="ORF">FHW18_002534</name>
</gene>
<dbReference type="InterPro" id="IPR006311">
    <property type="entry name" value="TAT_signal"/>
</dbReference>
<dbReference type="InterPro" id="IPR011659">
    <property type="entry name" value="WD40"/>
</dbReference>
<dbReference type="Gene3D" id="2.120.10.30">
    <property type="entry name" value="TolB, C-terminal domain"/>
    <property type="match status" value="1"/>
</dbReference>
<dbReference type="PANTHER" id="PTHR35399:SF4">
    <property type="entry name" value="MEMBRANE PROTEIN"/>
    <property type="match status" value="1"/>
</dbReference>
<organism evidence="2 3">
    <name type="scientific">Pigmentiphaga litoralis</name>
    <dbReference type="NCBI Taxonomy" id="516702"/>
    <lineage>
        <taxon>Bacteria</taxon>
        <taxon>Pseudomonadati</taxon>
        <taxon>Pseudomonadota</taxon>
        <taxon>Betaproteobacteria</taxon>
        <taxon>Burkholderiales</taxon>
        <taxon>Alcaligenaceae</taxon>
        <taxon>Pigmentiphaga</taxon>
    </lineage>
</organism>
<reference evidence="2 3" key="1">
    <citation type="submission" date="2020-07" db="EMBL/GenBank/DDBJ databases">
        <title>Genomic Encyclopedia of Type Strains, Phase IV (KMG-V): Genome sequencing to study the core and pangenomes of soil and plant-associated prokaryotes.</title>
        <authorList>
            <person name="Whitman W."/>
        </authorList>
    </citation>
    <scope>NUCLEOTIDE SEQUENCE [LARGE SCALE GENOMIC DNA]</scope>
    <source>
        <strain evidence="2 3">SAS40</strain>
    </source>
</reference>
<dbReference type="InterPro" id="IPR011042">
    <property type="entry name" value="6-blade_b-propeller_TolB-like"/>
</dbReference>
<dbReference type="EMBL" id="JACBYR010000001">
    <property type="protein sequence ID" value="NYE83263.1"/>
    <property type="molecule type" value="Genomic_DNA"/>
</dbReference>
<protein>
    <submittedName>
        <fullName evidence="2">Secreted PhoX family phosphatase</fullName>
    </submittedName>
</protein>
<keyword evidence="3" id="KW-1185">Reference proteome</keyword>
<dbReference type="PANTHER" id="PTHR35399">
    <property type="entry name" value="SLR8030 PROTEIN"/>
    <property type="match status" value="1"/>
</dbReference>
<evidence type="ECO:0000313" key="2">
    <source>
        <dbReference type="EMBL" id="NYE83263.1"/>
    </source>
</evidence>
<proteinExistence type="predicted"/>
<feature type="chain" id="PRO_5030688143" evidence="1">
    <location>
        <begin position="41"/>
        <end position="461"/>
    </location>
</feature>
<evidence type="ECO:0000256" key="1">
    <source>
        <dbReference type="SAM" id="SignalP"/>
    </source>
</evidence>
<dbReference type="RefSeq" id="WP_179586778.1">
    <property type="nucleotide sequence ID" value="NZ_JACBYR010000001.1"/>
</dbReference>
<feature type="signal peptide" evidence="1">
    <location>
        <begin position="1"/>
        <end position="40"/>
    </location>
</feature>
<dbReference type="Pfam" id="PF05787">
    <property type="entry name" value="PhoX"/>
    <property type="match status" value="1"/>
</dbReference>
<dbReference type="AlphaFoldDB" id="A0A7Y9LNK4"/>
<name>A0A7Y9LNK4_9BURK</name>
<dbReference type="Proteomes" id="UP000542125">
    <property type="component" value="Unassembled WGS sequence"/>
</dbReference>
<sequence length="461" mass="48847">MPKPPHPTPSPSLPRRALLTASAASLTASLSPWGASTAWAAAAGAVADGVGLPLAHRRGAAFNPLARLSDLRAADRNGAMLPDGFQLRLVARSGAAPVANRNFLWHGAPDGGACFANDKGGWVYASNAELPDGQGGASALAFDASGQVIDAYPILRGTSMNCAGGPTPWQTWLSCEEFETSLESSGRVWECDPHRAAVAGASAAKAHAGLGRFAHEAVCVDAVHRVLYLTEDAPDGRIYRYVCGNADWPAGASAPVGYQHGRLQVMRIAGLHRDTNATGMTHRLRVGALPMAVTWETVRQPAQGQQHVRAQLRAAGEPVPGTAFVKAEGMWIDGHTVYFVTSYDSRIWAFDIDRQALSVRHHGKPDGSFLPAFSEPDNITATPFGDMVIAEDGGSMQLAVLRRDGSTQPLLRLMGHERSELTGPAFSPDGRRLYFSSQRGTTGAAQDGMTFELLLPDSPSA</sequence>
<keyword evidence="1" id="KW-0732">Signal</keyword>
<accession>A0A7Y9LNK4</accession>